<dbReference type="SUPFAM" id="SSF50969">
    <property type="entry name" value="YVTN repeat-like/Quinoprotein amine dehydrogenase"/>
    <property type="match status" value="1"/>
</dbReference>
<dbReference type="InterPro" id="IPR011044">
    <property type="entry name" value="Quino_amine_DH_bsu"/>
</dbReference>
<dbReference type="Gene3D" id="2.130.10.10">
    <property type="entry name" value="YVTN repeat-like/Quinoprotein amine dehydrogenase"/>
    <property type="match status" value="2"/>
</dbReference>
<gene>
    <name evidence="2" type="ORF">SAMN04487990_107109</name>
</gene>
<name>A0A1H3YVY1_BIZPA</name>
<reference evidence="2 3" key="1">
    <citation type="submission" date="2016-10" db="EMBL/GenBank/DDBJ databases">
        <authorList>
            <person name="de Groot N.N."/>
        </authorList>
    </citation>
    <scope>NUCLEOTIDE SEQUENCE [LARGE SCALE GENOMIC DNA]</scope>
    <source>
        <strain evidence="2 3">DSM 23842</strain>
    </source>
</reference>
<dbReference type="STRING" id="283786.SAMN04487990_107109"/>
<evidence type="ECO:0000259" key="1">
    <source>
        <dbReference type="Pfam" id="PF21544"/>
    </source>
</evidence>
<protein>
    <recommendedName>
        <fullName evidence="1">PorZ N-terminal beta-propeller domain-containing protein</fullName>
    </recommendedName>
</protein>
<organism evidence="2 3">
    <name type="scientific">Bizionia paragorgiae</name>
    <dbReference type="NCBI Taxonomy" id="283786"/>
    <lineage>
        <taxon>Bacteria</taxon>
        <taxon>Pseudomonadati</taxon>
        <taxon>Bacteroidota</taxon>
        <taxon>Flavobacteriia</taxon>
        <taxon>Flavobacteriales</taxon>
        <taxon>Flavobacteriaceae</taxon>
        <taxon>Bizionia</taxon>
    </lineage>
</organism>
<evidence type="ECO:0000313" key="3">
    <source>
        <dbReference type="Proteomes" id="UP000198846"/>
    </source>
</evidence>
<sequence>MFFVYIFVVINVILDISNIERMKIKTLLILLFLIPALNYAQDFTRDWQGYFSYLDIKDISQSANLVFGAADNAIFIYNTQTNEMDKLSTINGLSGEPISAIKYAENQGVLLIGFDNGLVQVYSESTNKFTTVVDILNKPSIPPIDKKINHFRVYNGFAYISTDYGISLYDIQNLEFGDTYFIGNGGAQLKVNQTAINDGFIYAATTSGMRRADVSSPNLVNFQEWQLINAFNWVGVESLNNKLYALRNVNKLYELVNTTFVERVSYNTTSVQIQSEENRLQITTLKSFYVYDENLSLLSQSDVVSDFNTEFTSGISIGDYAYIGTKGDFDTGRIGFGVLKASFNAPLEYKEVHPDSPISNNAFAIAAADKNLWITYGDYSVSFNPFPLRTRGFSHLKQDEWVNIPFDSVLGAVNLNKINVNPLNYNQVFINSFVHGLLEVNNDIPEVLYSVNNSSFQSSSASVIDIRNSASVIDKDGVLWCTNAKTTSPLKSFNMSTGAWGSYNFSAILPTANSEFGYGDMDVDDNGVKWIGGYKSGIIGFDNTGGENLLKNISTEDLNMPIAQVYSVAVDNSNTVWIGTGKGLRVIYSGSDFFSNPNFKVSSIIVLDNGTASELLYQQFITSIEVDGSNNKWISTLGTGVYYLSADGQKTIYHFTMDNSPLPSNNIVDIALDEVNGIVYMATDKGVVSFKSDTSKAQESLENAFVYPNPVRPTFNINQEKVKIKGLTKNVNIKITDIEGNLVTEAESRTNTKFRGYNLEVDGGTALWNGKNLAGKTVASGVYLILLSDLDSFETKVLKIMVVR</sequence>
<dbReference type="Proteomes" id="UP000198846">
    <property type="component" value="Unassembled WGS sequence"/>
</dbReference>
<proteinExistence type="predicted"/>
<dbReference type="InterPro" id="IPR015943">
    <property type="entry name" value="WD40/YVTN_repeat-like_dom_sf"/>
</dbReference>
<accession>A0A1H3YVY1</accession>
<feature type="domain" description="PorZ N-terminal beta-propeller" evidence="1">
    <location>
        <begin position="66"/>
        <end position="226"/>
    </location>
</feature>
<dbReference type="Gene3D" id="2.60.40.4070">
    <property type="match status" value="1"/>
</dbReference>
<keyword evidence="3" id="KW-1185">Reference proteome</keyword>
<evidence type="ECO:0000313" key="2">
    <source>
        <dbReference type="EMBL" id="SEA15557.1"/>
    </source>
</evidence>
<dbReference type="EMBL" id="FNQK01000007">
    <property type="protein sequence ID" value="SEA15557.1"/>
    <property type="molecule type" value="Genomic_DNA"/>
</dbReference>
<dbReference type="Pfam" id="PF21544">
    <property type="entry name" value="PorZ_N_b_propeller"/>
    <property type="match status" value="1"/>
</dbReference>
<dbReference type="AlphaFoldDB" id="A0A1H3YVY1"/>
<dbReference type="InterPro" id="IPR036322">
    <property type="entry name" value="WD40_repeat_dom_sf"/>
</dbReference>
<dbReference type="SUPFAM" id="SSF50978">
    <property type="entry name" value="WD40 repeat-like"/>
    <property type="match status" value="1"/>
</dbReference>
<dbReference type="InterPro" id="IPR048954">
    <property type="entry name" value="PorZ_N"/>
</dbReference>